<dbReference type="AlphaFoldDB" id="A0A179D572"/>
<dbReference type="OrthoDB" id="9782163at2"/>
<dbReference type="CDD" id="cd03225">
    <property type="entry name" value="ABC_cobalt_CbiO_domain1"/>
    <property type="match status" value="2"/>
</dbReference>
<dbReference type="Pfam" id="PF00005">
    <property type="entry name" value="ABC_tran"/>
    <property type="match status" value="2"/>
</dbReference>
<organism evidence="6 7">
    <name type="scientific">Thermosulfurimonas dismutans</name>
    <dbReference type="NCBI Taxonomy" id="999894"/>
    <lineage>
        <taxon>Bacteria</taxon>
        <taxon>Pseudomonadati</taxon>
        <taxon>Thermodesulfobacteriota</taxon>
        <taxon>Thermodesulfobacteria</taxon>
        <taxon>Thermodesulfobacteriales</taxon>
        <taxon>Thermodesulfobacteriaceae</taxon>
        <taxon>Thermosulfurimonas</taxon>
    </lineage>
</organism>
<dbReference type="SUPFAM" id="SSF52540">
    <property type="entry name" value="P-loop containing nucleoside triphosphate hydrolases"/>
    <property type="match status" value="2"/>
</dbReference>
<keyword evidence="3" id="KW-0547">Nucleotide-binding</keyword>
<keyword evidence="7" id="KW-1185">Reference proteome</keyword>
<dbReference type="STRING" id="999894.TDIS_0427"/>
<dbReference type="InterPro" id="IPR003439">
    <property type="entry name" value="ABC_transporter-like_ATP-bd"/>
</dbReference>
<dbReference type="InterPro" id="IPR015856">
    <property type="entry name" value="ABC_transpr_CbiO/EcfA_su"/>
</dbReference>
<evidence type="ECO:0000313" key="6">
    <source>
        <dbReference type="EMBL" id="OAQ21207.1"/>
    </source>
</evidence>
<dbReference type="EMBL" id="LWLG01000002">
    <property type="protein sequence ID" value="OAQ21207.1"/>
    <property type="molecule type" value="Genomic_DNA"/>
</dbReference>
<proteinExistence type="inferred from homology"/>
<dbReference type="PANTHER" id="PTHR43553">
    <property type="entry name" value="HEAVY METAL TRANSPORTER"/>
    <property type="match status" value="1"/>
</dbReference>
<protein>
    <submittedName>
        <fullName evidence="6">ABC transporter related</fullName>
    </submittedName>
</protein>
<feature type="domain" description="ABC transporter" evidence="5">
    <location>
        <begin position="6"/>
        <end position="244"/>
    </location>
</feature>
<dbReference type="InterPro" id="IPR027417">
    <property type="entry name" value="P-loop_NTPase"/>
</dbReference>
<dbReference type="PROSITE" id="PS00675">
    <property type="entry name" value="SIGMA54_INTERACT_1"/>
    <property type="match status" value="1"/>
</dbReference>
<dbReference type="SMART" id="SM00382">
    <property type="entry name" value="AAA"/>
    <property type="match status" value="2"/>
</dbReference>
<evidence type="ECO:0000256" key="4">
    <source>
        <dbReference type="ARBA" id="ARBA00022840"/>
    </source>
</evidence>
<dbReference type="InterPro" id="IPR025662">
    <property type="entry name" value="Sigma_54_int_dom_ATP-bd_1"/>
</dbReference>
<dbReference type="InterPro" id="IPR050095">
    <property type="entry name" value="ECF_ABC_transporter_ATP-bd"/>
</dbReference>
<dbReference type="InterPro" id="IPR017871">
    <property type="entry name" value="ABC_transporter-like_CS"/>
</dbReference>
<keyword evidence="4" id="KW-0067">ATP-binding</keyword>
<dbReference type="PANTHER" id="PTHR43553:SF24">
    <property type="entry name" value="ENERGY-COUPLING FACTOR TRANSPORTER ATP-BINDING PROTEIN ECFA1"/>
    <property type="match status" value="1"/>
</dbReference>
<dbReference type="GO" id="GO:0016887">
    <property type="term" value="F:ATP hydrolysis activity"/>
    <property type="evidence" value="ECO:0007669"/>
    <property type="project" value="InterPro"/>
</dbReference>
<evidence type="ECO:0000256" key="3">
    <source>
        <dbReference type="ARBA" id="ARBA00022741"/>
    </source>
</evidence>
<dbReference type="GO" id="GO:0043190">
    <property type="term" value="C:ATP-binding cassette (ABC) transporter complex"/>
    <property type="evidence" value="ECO:0007669"/>
    <property type="project" value="TreeGrafter"/>
</dbReference>
<comment type="caution">
    <text evidence="6">The sequence shown here is derived from an EMBL/GenBank/DDBJ whole genome shotgun (WGS) entry which is preliminary data.</text>
</comment>
<dbReference type="Proteomes" id="UP000078390">
    <property type="component" value="Unassembled WGS sequence"/>
</dbReference>
<evidence type="ECO:0000313" key="7">
    <source>
        <dbReference type="Proteomes" id="UP000078390"/>
    </source>
</evidence>
<comment type="similarity">
    <text evidence="1">Belongs to the ABC transporter superfamily.</text>
</comment>
<evidence type="ECO:0000256" key="1">
    <source>
        <dbReference type="ARBA" id="ARBA00005417"/>
    </source>
</evidence>
<dbReference type="PROSITE" id="PS00211">
    <property type="entry name" value="ABC_TRANSPORTER_1"/>
    <property type="match status" value="1"/>
</dbReference>
<dbReference type="RefSeq" id="WP_068668847.1">
    <property type="nucleotide sequence ID" value="NZ_LWLG01000002.1"/>
</dbReference>
<gene>
    <name evidence="6" type="ORF">TDIS_0427</name>
</gene>
<dbReference type="PROSITE" id="PS50893">
    <property type="entry name" value="ABC_TRANSPORTER_2"/>
    <property type="match status" value="2"/>
</dbReference>
<feature type="domain" description="ABC transporter" evidence="5">
    <location>
        <begin position="251"/>
        <end position="456"/>
    </location>
</feature>
<accession>A0A179D572</accession>
<dbReference type="Gene3D" id="3.40.50.300">
    <property type="entry name" value="P-loop containing nucleotide triphosphate hydrolases"/>
    <property type="match status" value="2"/>
</dbReference>
<dbReference type="GO" id="GO:0042626">
    <property type="term" value="F:ATPase-coupled transmembrane transporter activity"/>
    <property type="evidence" value="ECO:0007669"/>
    <property type="project" value="TreeGrafter"/>
</dbReference>
<sequence>MRKASIRVKNLSYRYPEGTGPALEGISFEVRPGEVFLLAGETGSGKSTLLSVLCGLIPAESGGEFSGKVEVLGRQWPVAPGEIFPEVAVGFQNPAEHLLAETVFAEVAFGLENLGFSPLEIRKRVAEALESVNLSGFEDRRLSELSGGERQRVALAAALAVKPRLLLLDEPLAQLDPQTAHRVMTILRTLANNGLTVILAEHRLDLALGFADRVCFLEGGRVAFCGPSKDFRPPARKFPLLPRARPGEVLISLRDLAFARPGKSEVFRGITLDFRAGERVALLGPNGCGKTTFLHLLAGLLEPTAGRIEIRTKAPTGSLLVGLLLQDPDLMLIRESVYAELAFTPENLGLSEKEIQRRVKLVAEKLALSDFLDRVPFALSRGQRLRVALGSVITGHPRILLLDEPTTAQDPRNTARLLATLSADLVIFSTHDEEVARVLATRVLRFEDGEIREVNK</sequence>
<evidence type="ECO:0000256" key="2">
    <source>
        <dbReference type="ARBA" id="ARBA00022448"/>
    </source>
</evidence>
<evidence type="ECO:0000259" key="5">
    <source>
        <dbReference type="PROSITE" id="PS50893"/>
    </source>
</evidence>
<dbReference type="GO" id="GO:0005524">
    <property type="term" value="F:ATP binding"/>
    <property type="evidence" value="ECO:0007669"/>
    <property type="project" value="UniProtKB-KW"/>
</dbReference>
<dbReference type="InterPro" id="IPR003593">
    <property type="entry name" value="AAA+_ATPase"/>
</dbReference>
<keyword evidence="2" id="KW-0813">Transport</keyword>
<name>A0A179D572_9BACT</name>
<reference evidence="6 7" key="1">
    <citation type="submission" date="2016-04" db="EMBL/GenBank/DDBJ databases">
        <title>Genome analysis of Thermosulfurimonas dismutans, the first thermophilic sulfur-disproportionating bacterium of the phylum Thermodesulfobacteria.</title>
        <authorList>
            <person name="Mardanov A.V."/>
            <person name="Beletsky A.V."/>
            <person name="Kadnikov V.V."/>
            <person name="Slobodkin A.I."/>
            <person name="Ravin N.V."/>
        </authorList>
    </citation>
    <scope>NUCLEOTIDE SEQUENCE [LARGE SCALE GENOMIC DNA]</scope>
    <source>
        <strain evidence="6 7">S95</strain>
    </source>
</reference>